<evidence type="ECO:0000256" key="1">
    <source>
        <dbReference type="ARBA" id="ARBA00022500"/>
    </source>
</evidence>
<feature type="domain" description="Response regulatory" evidence="4">
    <location>
        <begin position="1"/>
        <end position="101"/>
    </location>
</feature>
<dbReference type="AlphaFoldDB" id="A0A437Q4P8"/>
<dbReference type="GO" id="GO:0006935">
    <property type="term" value="P:chemotaxis"/>
    <property type="evidence" value="ECO:0007669"/>
    <property type="project" value="UniProtKB-KW"/>
</dbReference>
<keyword evidence="1" id="KW-0145">Chemotaxis</keyword>
<dbReference type="EMBL" id="SACQ01000009">
    <property type="protein sequence ID" value="RVU29495.1"/>
    <property type="molecule type" value="Genomic_DNA"/>
</dbReference>
<evidence type="ECO:0000313" key="6">
    <source>
        <dbReference type="Proteomes" id="UP000282818"/>
    </source>
</evidence>
<dbReference type="GO" id="GO:0000160">
    <property type="term" value="P:phosphorelay signal transduction system"/>
    <property type="evidence" value="ECO:0007669"/>
    <property type="project" value="InterPro"/>
</dbReference>
<dbReference type="Gene3D" id="3.40.50.2300">
    <property type="match status" value="1"/>
</dbReference>
<dbReference type="PROSITE" id="PS50110">
    <property type="entry name" value="RESPONSE_REGULATORY"/>
    <property type="match status" value="1"/>
</dbReference>
<evidence type="ECO:0000256" key="3">
    <source>
        <dbReference type="PROSITE-ProRule" id="PRU00169"/>
    </source>
</evidence>
<dbReference type="InterPro" id="IPR001789">
    <property type="entry name" value="Sig_transdc_resp-reg_receiver"/>
</dbReference>
<protein>
    <submittedName>
        <fullName evidence="5">Response regulator</fullName>
    </submittedName>
</protein>
<gene>
    <name evidence="5" type="ORF">EOE65_16260</name>
</gene>
<dbReference type="CDD" id="cd17593">
    <property type="entry name" value="REC_CheC-like"/>
    <property type="match status" value="1"/>
</dbReference>
<dbReference type="CDD" id="cd17910">
    <property type="entry name" value="CheC_ClassII"/>
    <property type="match status" value="1"/>
</dbReference>
<comment type="caution">
    <text evidence="5">The sequence shown here is derived from an EMBL/GenBank/DDBJ whole genome shotgun (WGS) entry which is preliminary data.</text>
</comment>
<organism evidence="5 6">
    <name type="scientific">Neptunomonas marina</name>
    <dbReference type="NCBI Taxonomy" id="1815562"/>
    <lineage>
        <taxon>Bacteria</taxon>
        <taxon>Pseudomonadati</taxon>
        <taxon>Pseudomonadota</taxon>
        <taxon>Gammaproteobacteria</taxon>
        <taxon>Oceanospirillales</taxon>
        <taxon>Oceanospirillaceae</taxon>
        <taxon>Neptunomonas</taxon>
    </lineage>
</organism>
<dbReference type="PANTHER" id="PTHR44591:SF24">
    <property type="entry name" value="PROTEIN-GLUTAMATE METHYLESTERASE_PROTEIN-GLUTAMINE GLUTAMINASE 1"/>
    <property type="match status" value="1"/>
</dbReference>
<dbReference type="Proteomes" id="UP000282818">
    <property type="component" value="Unassembled WGS sequence"/>
</dbReference>
<keyword evidence="2 3" id="KW-0597">Phosphoprotein</keyword>
<dbReference type="InterPro" id="IPR028976">
    <property type="entry name" value="CheC-like_sf"/>
</dbReference>
<dbReference type="SUPFAM" id="SSF103039">
    <property type="entry name" value="CheC-like"/>
    <property type="match status" value="1"/>
</dbReference>
<reference evidence="5 6" key="1">
    <citation type="submission" date="2019-01" db="EMBL/GenBank/DDBJ databases">
        <authorList>
            <person name="Chen W.-M."/>
        </authorList>
    </citation>
    <scope>NUCLEOTIDE SEQUENCE [LARGE SCALE GENOMIC DNA]</scope>
    <source>
        <strain evidence="5 6">HPM-16</strain>
    </source>
</reference>
<evidence type="ECO:0000256" key="2">
    <source>
        <dbReference type="ARBA" id="ARBA00022553"/>
    </source>
</evidence>
<dbReference type="Pfam" id="PF00072">
    <property type="entry name" value="Response_reg"/>
    <property type="match status" value="1"/>
</dbReference>
<dbReference type="PANTHER" id="PTHR44591">
    <property type="entry name" value="STRESS RESPONSE REGULATOR PROTEIN 1"/>
    <property type="match status" value="1"/>
</dbReference>
<evidence type="ECO:0000259" key="4">
    <source>
        <dbReference type="PROSITE" id="PS50110"/>
    </source>
</evidence>
<keyword evidence="6" id="KW-1185">Reference proteome</keyword>
<dbReference type="Gene3D" id="3.40.1550.10">
    <property type="entry name" value="CheC-like"/>
    <property type="match status" value="1"/>
</dbReference>
<dbReference type="SMART" id="SM00448">
    <property type="entry name" value="REC"/>
    <property type="match status" value="1"/>
</dbReference>
<name>A0A437Q4P8_9GAMM</name>
<accession>A0A437Q4P8</accession>
<dbReference type="SUPFAM" id="SSF52172">
    <property type="entry name" value="CheY-like"/>
    <property type="match status" value="1"/>
</dbReference>
<proteinExistence type="predicted"/>
<sequence length="313" mass="34767">MARSLENWNVSITFAEHGLEAIEAIKEGKGDLLFLDLNMPIMDGYQVLERIRRDDLQSLVLVVSGDIQPDAHTRVSNLGALDFIKKPINAELLSDVLHQYGLLHELAPGEKSNIQHLDVAVDLKSYYQEISNVAMGRAGDRLARLLKAFVHLPIPRVNIISIEELDMALREHIGREQSATVTQGFSGPGIAGEALLMFTNSSIQDMARLLRYDGEINESGEREVLIDLANVLSGAFLNSLAIQLDVSLNPSAPVILGLQGEAPNISSSKHRWEKTLSIEISYRITEHNINCDLLILFTEDSLDELNERASFFE</sequence>
<dbReference type="InterPro" id="IPR050595">
    <property type="entry name" value="Bact_response_regulator"/>
</dbReference>
<evidence type="ECO:0000313" key="5">
    <source>
        <dbReference type="EMBL" id="RVU29495.1"/>
    </source>
</evidence>
<dbReference type="InterPro" id="IPR011006">
    <property type="entry name" value="CheY-like_superfamily"/>
</dbReference>
<feature type="modified residue" description="4-aspartylphosphate" evidence="3">
    <location>
        <position position="36"/>
    </location>
</feature>